<sequence length="86" mass="9745">MEKSSQVFGTNLYLSTAYHQQTDGLAERMIQALEDMVRRVCAYSPEFRDCDGFTNYWCTVMPALELAEKESINSNTNQALALLEKG</sequence>
<dbReference type="InterPro" id="IPR012337">
    <property type="entry name" value="RNaseH-like_sf"/>
</dbReference>
<proteinExistence type="predicted"/>
<name>A0A9Q3H208_9BASI</name>
<dbReference type="Proteomes" id="UP000765509">
    <property type="component" value="Unassembled WGS sequence"/>
</dbReference>
<organism evidence="1 2">
    <name type="scientific">Austropuccinia psidii MF-1</name>
    <dbReference type="NCBI Taxonomy" id="1389203"/>
    <lineage>
        <taxon>Eukaryota</taxon>
        <taxon>Fungi</taxon>
        <taxon>Dikarya</taxon>
        <taxon>Basidiomycota</taxon>
        <taxon>Pucciniomycotina</taxon>
        <taxon>Pucciniomycetes</taxon>
        <taxon>Pucciniales</taxon>
        <taxon>Sphaerophragmiaceae</taxon>
        <taxon>Austropuccinia</taxon>
    </lineage>
</organism>
<keyword evidence="2" id="KW-1185">Reference proteome</keyword>
<protein>
    <submittedName>
        <fullName evidence="1">Uncharacterized protein</fullName>
    </submittedName>
</protein>
<dbReference type="GO" id="GO:0003676">
    <property type="term" value="F:nucleic acid binding"/>
    <property type="evidence" value="ECO:0007669"/>
    <property type="project" value="InterPro"/>
</dbReference>
<evidence type="ECO:0000313" key="1">
    <source>
        <dbReference type="EMBL" id="MBW0487134.1"/>
    </source>
</evidence>
<gene>
    <name evidence="1" type="ORF">O181_026849</name>
</gene>
<dbReference type="SUPFAM" id="SSF53098">
    <property type="entry name" value="Ribonuclease H-like"/>
    <property type="match status" value="1"/>
</dbReference>
<evidence type="ECO:0000313" key="2">
    <source>
        <dbReference type="Proteomes" id="UP000765509"/>
    </source>
</evidence>
<reference evidence="1" key="1">
    <citation type="submission" date="2021-03" db="EMBL/GenBank/DDBJ databases">
        <title>Draft genome sequence of rust myrtle Austropuccinia psidii MF-1, a brazilian biotype.</title>
        <authorList>
            <person name="Quecine M.C."/>
            <person name="Pachon D.M.R."/>
            <person name="Bonatelli M.L."/>
            <person name="Correr F.H."/>
            <person name="Franceschini L.M."/>
            <person name="Leite T.F."/>
            <person name="Margarido G.R.A."/>
            <person name="Almeida C.A."/>
            <person name="Ferrarezi J.A."/>
            <person name="Labate C.A."/>
        </authorList>
    </citation>
    <scope>NUCLEOTIDE SEQUENCE</scope>
    <source>
        <strain evidence="1">MF-1</strain>
    </source>
</reference>
<dbReference type="Gene3D" id="3.30.420.10">
    <property type="entry name" value="Ribonuclease H-like superfamily/Ribonuclease H"/>
    <property type="match status" value="1"/>
</dbReference>
<dbReference type="EMBL" id="AVOT02008995">
    <property type="protein sequence ID" value="MBW0487134.1"/>
    <property type="molecule type" value="Genomic_DNA"/>
</dbReference>
<dbReference type="InterPro" id="IPR036397">
    <property type="entry name" value="RNaseH_sf"/>
</dbReference>
<comment type="caution">
    <text evidence="1">The sequence shown here is derived from an EMBL/GenBank/DDBJ whole genome shotgun (WGS) entry which is preliminary data.</text>
</comment>
<dbReference type="AlphaFoldDB" id="A0A9Q3H208"/>
<accession>A0A9Q3H208</accession>